<dbReference type="PANTHER" id="PTHR37534">
    <property type="entry name" value="TRANSCRIPTIONAL ACTIVATOR PROTEIN UGA3"/>
    <property type="match status" value="1"/>
</dbReference>
<keyword evidence="4" id="KW-1185">Reference proteome</keyword>
<name>A0A6A7A778_9PLEO</name>
<gene>
    <name evidence="3" type="ORF">CC86DRAFT_464740</name>
</gene>
<organism evidence="3 4">
    <name type="scientific">Ophiobolus disseminans</name>
    <dbReference type="NCBI Taxonomy" id="1469910"/>
    <lineage>
        <taxon>Eukaryota</taxon>
        <taxon>Fungi</taxon>
        <taxon>Dikarya</taxon>
        <taxon>Ascomycota</taxon>
        <taxon>Pezizomycotina</taxon>
        <taxon>Dothideomycetes</taxon>
        <taxon>Pleosporomycetidae</taxon>
        <taxon>Pleosporales</taxon>
        <taxon>Pleosporineae</taxon>
        <taxon>Phaeosphaeriaceae</taxon>
        <taxon>Ophiobolus</taxon>
    </lineage>
</organism>
<dbReference type="PANTHER" id="PTHR37534:SF46">
    <property type="entry name" value="ZN(II)2CYS6 TRANSCRIPTION FACTOR (EUROFUNG)"/>
    <property type="match status" value="1"/>
</dbReference>
<dbReference type="OrthoDB" id="5333823at2759"/>
<sequence length="447" mass="49721">MRTESSSDPSQALQRRTRNGCHTCKKRRKRCDERQPTCGGCARLGLTCAYVMNIRWGTTREAFDIATMPQTGLGAASSPNDELHDLLRSIGVTLRLHRLIDSTLDREGRAILLKFLCYGYRLLASNFATNDVWLTTHFPMCEHSKACLLSLLAFQAAVDPVYNDVFDQYYDQALTQFTKEACKPGGIREGSLFFAGLFMCTISLSRLMPYTNHLNAIIAMATPEADVNGPLTSDSLEFLSLLGHLDLPTHTINRMTPQNHIWYSYCKDQQGIHTTSGLPYSLIDLLSSVHIPGIEVALVSWNVPNGVPVQQCLWKATRFAGTLSAYHVQRLQQSNDTSATPPSAMIVPEVLVANILTLVQQCVVAIPIESASFKQTLIYPLVMAASQRPCLDGASKSFICQTISQLASERSHFLYRGILRVIRGFWQGEDVTIEATARRLNIELCLL</sequence>
<dbReference type="Proteomes" id="UP000799424">
    <property type="component" value="Unassembled WGS sequence"/>
</dbReference>
<evidence type="ECO:0000313" key="3">
    <source>
        <dbReference type="EMBL" id="KAF2829023.1"/>
    </source>
</evidence>
<reference evidence="3" key="1">
    <citation type="journal article" date="2020" name="Stud. Mycol.">
        <title>101 Dothideomycetes genomes: a test case for predicting lifestyles and emergence of pathogens.</title>
        <authorList>
            <person name="Haridas S."/>
            <person name="Albert R."/>
            <person name="Binder M."/>
            <person name="Bloem J."/>
            <person name="Labutti K."/>
            <person name="Salamov A."/>
            <person name="Andreopoulos B."/>
            <person name="Baker S."/>
            <person name="Barry K."/>
            <person name="Bills G."/>
            <person name="Bluhm B."/>
            <person name="Cannon C."/>
            <person name="Castanera R."/>
            <person name="Culley D."/>
            <person name="Daum C."/>
            <person name="Ezra D."/>
            <person name="Gonzalez J."/>
            <person name="Henrissat B."/>
            <person name="Kuo A."/>
            <person name="Liang C."/>
            <person name="Lipzen A."/>
            <person name="Lutzoni F."/>
            <person name="Magnuson J."/>
            <person name="Mondo S."/>
            <person name="Nolan M."/>
            <person name="Ohm R."/>
            <person name="Pangilinan J."/>
            <person name="Park H.-J."/>
            <person name="Ramirez L."/>
            <person name="Alfaro M."/>
            <person name="Sun H."/>
            <person name="Tritt A."/>
            <person name="Yoshinaga Y."/>
            <person name="Zwiers L.-H."/>
            <person name="Turgeon B."/>
            <person name="Goodwin S."/>
            <person name="Spatafora J."/>
            <person name="Crous P."/>
            <person name="Grigoriev I."/>
        </authorList>
    </citation>
    <scope>NUCLEOTIDE SEQUENCE</scope>
    <source>
        <strain evidence="3">CBS 113818</strain>
    </source>
</reference>
<dbReference type="PROSITE" id="PS00463">
    <property type="entry name" value="ZN2_CY6_FUNGAL_1"/>
    <property type="match status" value="1"/>
</dbReference>
<dbReference type="PROSITE" id="PS50048">
    <property type="entry name" value="ZN2_CY6_FUNGAL_2"/>
    <property type="match status" value="1"/>
</dbReference>
<accession>A0A6A7A778</accession>
<evidence type="ECO:0000259" key="2">
    <source>
        <dbReference type="PROSITE" id="PS50048"/>
    </source>
</evidence>
<protein>
    <recommendedName>
        <fullName evidence="2">Zn(2)-C6 fungal-type domain-containing protein</fullName>
    </recommendedName>
</protein>
<evidence type="ECO:0000256" key="1">
    <source>
        <dbReference type="ARBA" id="ARBA00023242"/>
    </source>
</evidence>
<feature type="domain" description="Zn(2)-C6 fungal-type" evidence="2">
    <location>
        <begin position="20"/>
        <end position="50"/>
    </location>
</feature>
<proteinExistence type="predicted"/>
<dbReference type="InterPro" id="IPR001138">
    <property type="entry name" value="Zn2Cys6_DnaBD"/>
</dbReference>
<dbReference type="Gene3D" id="4.10.240.10">
    <property type="entry name" value="Zn(2)-C6 fungal-type DNA-binding domain"/>
    <property type="match status" value="1"/>
</dbReference>
<dbReference type="CDD" id="cd00067">
    <property type="entry name" value="GAL4"/>
    <property type="match status" value="1"/>
</dbReference>
<dbReference type="GO" id="GO:0000981">
    <property type="term" value="F:DNA-binding transcription factor activity, RNA polymerase II-specific"/>
    <property type="evidence" value="ECO:0007669"/>
    <property type="project" value="InterPro"/>
</dbReference>
<dbReference type="InterPro" id="IPR036864">
    <property type="entry name" value="Zn2-C6_fun-type_DNA-bd_sf"/>
</dbReference>
<dbReference type="GO" id="GO:0008270">
    <property type="term" value="F:zinc ion binding"/>
    <property type="evidence" value="ECO:0007669"/>
    <property type="project" value="InterPro"/>
</dbReference>
<dbReference type="AlphaFoldDB" id="A0A6A7A778"/>
<keyword evidence="1" id="KW-0539">Nucleus</keyword>
<dbReference type="SMART" id="SM00066">
    <property type="entry name" value="GAL4"/>
    <property type="match status" value="1"/>
</dbReference>
<dbReference type="EMBL" id="MU006221">
    <property type="protein sequence ID" value="KAF2829023.1"/>
    <property type="molecule type" value="Genomic_DNA"/>
</dbReference>
<evidence type="ECO:0000313" key="4">
    <source>
        <dbReference type="Proteomes" id="UP000799424"/>
    </source>
</evidence>
<dbReference type="SUPFAM" id="SSF57701">
    <property type="entry name" value="Zn2/Cys6 DNA-binding domain"/>
    <property type="match status" value="1"/>
</dbReference>
<dbReference type="Pfam" id="PF00172">
    <property type="entry name" value="Zn_clus"/>
    <property type="match status" value="1"/>
</dbReference>